<dbReference type="Gene3D" id="3.30.70.1290">
    <property type="entry name" value="Transposase IS200-like"/>
    <property type="match status" value="1"/>
</dbReference>
<dbReference type="InterPro" id="IPR036515">
    <property type="entry name" value="Transposase_17_sf"/>
</dbReference>
<dbReference type="PANTHER" id="PTHR36966">
    <property type="entry name" value="REP-ASSOCIATED TYROSINE TRANSPOSASE"/>
    <property type="match status" value="1"/>
</dbReference>
<comment type="caution">
    <text evidence="2">The sequence shown here is derived from an EMBL/GenBank/DDBJ whole genome shotgun (WGS) entry which is preliminary data.</text>
</comment>
<dbReference type="InterPro" id="IPR002686">
    <property type="entry name" value="Transposase_17"/>
</dbReference>
<evidence type="ECO:0000313" key="3">
    <source>
        <dbReference type="Proteomes" id="UP000319783"/>
    </source>
</evidence>
<dbReference type="EMBL" id="SULG01000089">
    <property type="protein sequence ID" value="TLD40639.1"/>
    <property type="molecule type" value="Genomic_DNA"/>
</dbReference>
<name>A0A533Q8V2_9BACT</name>
<dbReference type="SUPFAM" id="SSF143422">
    <property type="entry name" value="Transposase IS200-like"/>
    <property type="match status" value="1"/>
</dbReference>
<dbReference type="GO" id="GO:0004803">
    <property type="term" value="F:transposase activity"/>
    <property type="evidence" value="ECO:0007669"/>
    <property type="project" value="InterPro"/>
</dbReference>
<evidence type="ECO:0000313" key="2">
    <source>
        <dbReference type="EMBL" id="TLD40639.1"/>
    </source>
</evidence>
<dbReference type="InterPro" id="IPR052715">
    <property type="entry name" value="RAYT_transposase"/>
</dbReference>
<dbReference type="Proteomes" id="UP000319783">
    <property type="component" value="Unassembled WGS sequence"/>
</dbReference>
<reference evidence="2 3" key="1">
    <citation type="submission" date="2019-04" db="EMBL/GenBank/DDBJ databases">
        <title>Genome of a novel bacterium Candidatus Jettenia ecosi reconstructed from metagenome of an anammox bioreactor.</title>
        <authorList>
            <person name="Mardanov A.V."/>
            <person name="Beletsky A.V."/>
            <person name="Ravin N.V."/>
            <person name="Botchkova E.A."/>
            <person name="Litti Y.V."/>
            <person name="Nozhevnikova A.N."/>
        </authorList>
    </citation>
    <scope>NUCLEOTIDE SEQUENCE [LARGE SCALE GENOMIC DNA]</scope>
    <source>
        <strain evidence="2">J2</strain>
    </source>
</reference>
<dbReference type="AlphaFoldDB" id="A0A533Q8V2"/>
<proteinExistence type="predicted"/>
<dbReference type="NCBIfam" id="NF047646">
    <property type="entry name" value="REP_Tyr_transpos"/>
    <property type="match status" value="1"/>
</dbReference>
<feature type="domain" description="Transposase IS200-like" evidence="1">
    <location>
        <begin position="1"/>
        <end position="77"/>
    </location>
</feature>
<protein>
    <recommendedName>
        <fullName evidence="1">Transposase IS200-like domain-containing protein</fullName>
    </recommendedName>
</protein>
<gene>
    <name evidence="2" type="ORF">JETT_3102</name>
</gene>
<organism evidence="2 3">
    <name type="scientific">Candidatus Jettenia ecosi</name>
    <dbReference type="NCBI Taxonomy" id="2494326"/>
    <lineage>
        <taxon>Bacteria</taxon>
        <taxon>Pseudomonadati</taxon>
        <taxon>Planctomycetota</taxon>
        <taxon>Candidatus Brocadiia</taxon>
        <taxon>Candidatus Brocadiales</taxon>
        <taxon>Candidatus Brocadiaceae</taxon>
        <taxon>Candidatus Jettenia</taxon>
    </lineage>
</organism>
<dbReference type="GO" id="GO:0006313">
    <property type="term" value="P:DNA transposition"/>
    <property type="evidence" value="ECO:0007669"/>
    <property type="project" value="InterPro"/>
</dbReference>
<dbReference type="SMART" id="SM01321">
    <property type="entry name" value="Y1_Tnp"/>
    <property type="match status" value="1"/>
</dbReference>
<dbReference type="GO" id="GO:0043565">
    <property type="term" value="F:sequence-specific DNA binding"/>
    <property type="evidence" value="ECO:0007669"/>
    <property type="project" value="TreeGrafter"/>
</dbReference>
<dbReference type="PANTHER" id="PTHR36966:SF1">
    <property type="entry name" value="REP-ASSOCIATED TYROSINE TRANSPOSASE"/>
    <property type="match status" value="1"/>
</dbReference>
<accession>A0A533Q8V2</accession>
<evidence type="ECO:0000259" key="1">
    <source>
        <dbReference type="SMART" id="SM01321"/>
    </source>
</evidence>
<sequence length="122" mass="14655">MDAVVILPDHIHCIWRLPLDDDDFSTRWRLIKRYFSIGIDAPLTKRAEKKVWQRRFWEHLLRNEEDWRTHMDYIHYNPVKHGYVQNPGDWPYGSFQRAVTEGLYPANWGTKEPSSINGMNLE</sequence>